<dbReference type="InterPro" id="IPR037522">
    <property type="entry name" value="HD_GYP_dom"/>
</dbReference>
<dbReference type="Pfam" id="PF00990">
    <property type="entry name" value="GGDEF"/>
    <property type="match status" value="1"/>
</dbReference>
<dbReference type="CDD" id="cd00077">
    <property type="entry name" value="HDc"/>
    <property type="match status" value="1"/>
</dbReference>
<keyword evidence="2" id="KW-0597">Phosphoprotein</keyword>
<dbReference type="EMBL" id="CP054493">
    <property type="protein sequence ID" value="QOY54976.1"/>
    <property type="molecule type" value="Genomic_DNA"/>
</dbReference>
<feature type="domain" description="GGDEF" evidence="4">
    <location>
        <begin position="397"/>
        <end position="501"/>
    </location>
</feature>
<evidence type="ECO:0000259" key="3">
    <source>
        <dbReference type="PROSITE" id="PS50110"/>
    </source>
</evidence>
<dbReference type="SUPFAM" id="SSF55073">
    <property type="entry name" value="Nucleotide cyclase"/>
    <property type="match status" value="1"/>
</dbReference>
<reference evidence="7 8" key="1">
    <citation type="submission" date="2020-05" db="EMBL/GenBank/DDBJ databases">
        <title>Sulfurimonas marisnigri, sp. nov., and Sulfurimonas baltica, sp. nov., manganese oxide reducing chemolithoautotrophs of the class Epsilonproteobacteria isolated from the pelagic redoxclines of the Black and Baltic Seas and emended description of the genus Sulfurimonas.</title>
        <authorList>
            <person name="Henkel J.V."/>
            <person name="Laudan C."/>
            <person name="Werner J."/>
            <person name="Neu T."/>
            <person name="Plewe S."/>
            <person name="Sproer C."/>
            <person name="Bunk B."/>
            <person name="Schulz-Vogt H.N."/>
        </authorList>
    </citation>
    <scope>NUCLEOTIDE SEQUENCE [LARGE SCALE GENOMIC DNA]</scope>
    <source>
        <strain evidence="7 8">SoZ1</strain>
    </source>
</reference>
<dbReference type="InterPro" id="IPR006675">
    <property type="entry name" value="HDIG_dom"/>
</dbReference>
<accession>A0A7S7M0T2</accession>
<dbReference type="RefSeq" id="WP_194367018.1">
    <property type="nucleotide sequence ID" value="NZ_CP054493.1"/>
</dbReference>
<dbReference type="AlphaFoldDB" id="A0A7S7M0T2"/>
<feature type="modified residue" description="4-aspartylphosphate" evidence="2">
    <location>
        <position position="64"/>
    </location>
</feature>
<dbReference type="InterPro" id="IPR003607">
    <property type="entry name" value="HD/PDEase_dom"/>
</dbReference>
<dbReference type="PROSITE" id="PS51831">
    <property type="entry name" value="HD"/>
    <property type="match status" value="1"/>
</dbReference>
<protein>
    <submittedName>
        <fullName evidence="7">Response regulator</fullName>
    </submittedName>
</protein>
<dbReference type="SMART" id="SM00471">
    <property type="entry name" value="HDc"/>
    <property type="match status" value="1"/>
</dbReference>
<evidence type="ECO:0000259" key="6">
    <source>
        <dbReference type="PROSITE" id="PS51832"/>
    </source>
</evidence>
<dbReference type="SMART" id="SM00448">
    <property type="entry name" value="REC"/>
    <property type="match status" value="1"/>
</dbReference>
<keyword evidence="1" id="KW-0472">Membrane</keyword>
<dbReference type="PANTHER" id="PTHR45228:SF4">
    <property type="entry name" value="LIPOPROTEIN"/>
    <property type="match status" value="1"/>
</dbReference>
<dbReference type="InterPro" id="IPR029787">
    <property type="entry name" value="Nucleotide_cyclase"/>
</dbReference>
<dbReference type="Proteomes" id="UP000593836">
    <property type="component" value="Chromosome"/>
</dbReference>
<evidence type="ECO:0000256" key="1">
    <source>
        <dbReference type="ARBA" id="ARBA00023136"/>
    </source>
</evidence>
<dbReference type="InterPro" id="IPR052020">
    <property type="entry name" value="Cyclic_di-GMP/3'3'-cGAMP_PDE"/>
</dbReference>
<evidence type="ECO:0000313" key="7">
    <source>
        <dbReference type="EMBL" id="QOY54976.1"/>
    </source>
</evidence>
<dbReference type="InterPro" id="IPR006674">
    <property type="entry name" value="HD_domain"/>
</dbReference>
<dbReference type="Gene3D" id="3.40.50.2300">
    <property type="match status" value="1"/>
</dbReference>
<dbReference type="InterPro" id="IPR011006">
    <property type="entry name" value="CheY-like_superfamily"/>
</dbReference>
<dbReference type="PROSITE" id="PS51832">
    <property type="entry name" value="HD_GYP"/>
    <property type="match status" value="1"/>
</dbReference>
<feature type="domain" description="HD-GYP" evidence="6">
    <location>
        <begin position="163"/>
        <end position="358"/>
    </location>
</feature>
<name>A0A7S7M0T2_9BACT</name>
<dbReference type="GO" id="GO:0000160">
    <property type="term" value="P:phosphorelay signal transduction system"/>
    <property type="evidence" value="ECO:0007669"/>
    <property type="project" value="InterPro"/>
</dbReference>
<dbReference type="Pfam" id="PF00072">
    <property type="entry name" value="Response_reg"/>
    <property type="match status" value="1"/>
</dbReference>
<keyword evidence="8" id="KW-1185">Reference proteome</keyword>
<dbReference type="InterPro" id="IPR001789">
    <property type="entry name" value="Sig_transdc_resp-reg_receiver"/>
</dbReference>
<dbReference type="CDD" id="cd00156">
    <property type="entry name" value="REC"/>
    <property type="match status" value="1"/>
</dbReference>
<gene>
    <name evidence="7" type="ORF">HUE87_01650</name>
</gene>
<dbReference type="PROSITE" id="PS50887">
    <property type="entry name" value="GGDEF"/>
    <property type="match status" value="1"/>
</dbReference>
<dbReference type="NCBIfam" id="TIGR00277">
    <property type="entry name" value="HDIG"/>
    <property type="match status" value="1"/>
</dbReference>
<dbReference type="SUPFAM" id="SSF109604">
    <property type="entry name" value="HD-domain/PDEase-like"/>
    <property type="match status" value="1"/>
</dbReference>
<sequence>MRSLKKLKELSENFSALYVEDDIEIQTTMMRYLKKFFHTIVVANDGVDGLNSYEKGKFDIIITDLSMPKMNGIEMIKKIKDMDENQSVLITTAHSESKYLHSAFKMGVDGYILKPFDLEQLNQELYKIVYKLKKFKENEIYKEHLKEMVEQKTSELNATIKFQHHNYEKTLLSMVEMIEERDTYTAGHSKRVAEYCQKIAKQMGYDDADCTKIYQAGILHDIGKVATPDSVLLNPKQLNGIEYKLIQEHVEVSYKLLSHIPMFTYLADIVKSHHERYDGHGYPHGLSKNAIPALSRIMIVADAFDAMTTNRIYKARKSVTEALIELTQLSCKQFHPEVVESALIALKDINIDANINQLPKTKLEKERFSYFYKDTLSDVYNQNYLDISLMKNKINKEFKHLYIFNLENFSQYNKKYSWKDGDILLRDFANCLDRHFLHSDVFRIFGDDFVVMSTKEEDIAELLPLLDEIIKDSEVEYTLKGVDLTKTSINNISQIENIYNI</sequence>
<dbReference type="InterPro" id="IPR043128">
    <property type="entry name" value="Rev_trsase/Diguanyl_cyclase"/>
</dbReference>
<evidence type="ECO:0000259" key="5">
    <source>
        <dbReference type="PROSITE" id="PS51831"/>
    </source>
</evidence>
<dbReference type="SUPFAM" id="SSF52172">
    <property type="entry name" value="CheY-like"/>
    <property type="match status" value="1"/>
</dbReference>
<dbReference type="Pfam" id="PF13487">
    <property type="entry name" value="HD_5"/>
    <property type="match status" value="1"/>
</dbReference>
<evidence type="ECO:0000313" key="8">
    <source>
        <dbReference type="Proteomes" id="UP000593836"/>
    </source>
</evidence>
<evidence type="ECO:0000256" key="2">
    <source>
        <dbReference type="PROSITE-ProRule" id="PRU00169"/>
    </source>
</evidence>
<evidence type="ECO:0000259" key="4">
    <source>
        <dbReference type="PROSITE" id="PS50887"/>
    </source>
</evidence>
<dbReference type="Gene3D" id="3.30.70.270">
    <property type="match status" value="1"/>
</dbReference>
<feature type="domain" description="HD" evidence="5">
    <location>
        <begin position="185"/>
        <end position="307"/>
    </location>
</feature>
<dbReference type="PROSITE" id="PS50110">
    <property type="entry name" value="RESPONSE_REGULATORY"/>
    <property type="match status" value="1"/>
</dbReference>
<feature type="domain" description="Response regulatory" evidence="3">
    <location>
        <begin position="15"/>
        <end position="129"/>
    </location>
</feature>
<dbReference type="PANTHER" id="PTHR45228">
    <property type="entry name" value="CYCLIC DI-GMP PHOSPHODIESTERASE TM_0186-RELATED"/>
    <property type="match status" value="1"/>
</dbReference>
<organism evidence="7 8">
    <name type="scientific">Candidatus Sulfurimonas marisnigri</name>
    <dbReference type="NCBI Taxonomy" id="2740405"/>
    <lineage>
        <taxon>Bacteria</taxon>
        <taxon>Pseudomonadati</taxon>
        <taxon>Campylobacterota</taxon>
        <taxon>Epsilonproteobacteria</taxon>
        <taxon>Campylobacterales</taxon>
        <taxon>Sulfurimonadaceae</taxon>
        <taxon>Sulfurimonas</taxon>
    </lineage>
</organism>
<dbReference type="Gene3D" id="1.10.3210.10">
    <property type="entry name" value="Hypothetical protein af1432"/>
    <property type="match status" value="1"/>
</dbReference>
<proteinExistence type="predicted"/>
<dbReference type="KEGG" id="smas:HUE87_01650"/>
<dbReference type="InterPro" id="IPR000160">
    <property type="entry name" value="GGDEF_dom"/>
</dbReference>